<gene>
    <name evidence="1" type="ORF">E2C01_008516</name>
</gene>
<proteinExistence type="predicted"/>
<reference evidence="1 2" key="1">
    <citation type="submission" date="2019-05" db="EMBL/GenBank/DDBJ databases">
        <title>Another draft genome of Portunus trituberculatus and its Hox gene families provides insights of decapod evolution.</title>
        <authorList>
            <person name="Jeong J.-H."/>
            <person name="Song I."/>
            <person name="Kim S."/>
            <person name="Choi T."/>
            <person name="Kim D."/>
            <person name="Ryu S."/>
            <person name="Kim W."/>
        </authorList>
    </citation>
    <scope>NUCLEOTIDE SEQUENCE [LARGE SCALE GENOMIC DNA]</scope>
    <source>
        <tissue evidence="1">Muscle</tissue>
    </source>
</reference>
<dbReference type="Proteomes" id="UP000324222">
    <property type="component" value="Unassembled WGS sequence"/>
</dbReference>
<evidence type="ECO:0000313" key="2">
    <source>
        <dbReference type="Proteomes" id="UP000324222"/>
    </source>
</evidence>
<name>A0A5B7D2L1_PORTR</name>
<dbReference type="AlphaFoldDB" id="A0A5B7D2L1"/>
<protein>
    <submittedName>
        <fullName evidence="1">Uncharacterized protein</fullName>
    </submittedName>
</protein>
<evidence type="ECO:0000313" key="1">
    <source>
        <dbReference type="EMBL" id="MPC15718.1"/>
    </source>
</evidence>
<keyword evidence="2" id="KW-1185">Reference proteome</keyword>
<organism evidence="1 2">
    <name type="scientific">Portunus trituberculatus</name>
    <name type="common">Swimming crab</name>
    <name type="synonym">Neptunus trituberculatus</name>
    <dbReference type="NCBI Taxonomy" id="210409"/>
    <lineage>
        <taxon>Eukaryota</taxon>
        <taxon>Metazoa</taxon>
        <taxon>Ecdysozoa</taxon>
        <taxon>Arthropoda</taxon>
        <taxon>Crustacea</taxon>
        <taxon>Multicrustacea</taxon>
        <taxon>Malacostraca</taxon>
        <taxon>Eumalacostraca</taxon>
        <taxon>Eucarida</taxon>
        <taxon>Decapoda</taxon>
        <taxon>Pleocyemata</taxon>
        <taxon>Brachyura</taxon>
        <taxon>Eubrachyura</taxon>
        <taxon>Portunoidea</taxon>
        <taxon>Portunidae</taxon>
        <taxon>Portuninae</taxon>
        <taxon>Portunus</taxon>
    </lineage>
</organism>
<dbReference type="EMBL" id="VSRR010000449">
    <property type="protein sequence ID" value="MPC15718.1"/>
    <property type="molecule type" value="Genomic_DNA"/>
</dbReference>
<accession>A0A5B7D2L1</accession>
<sequence length="99" mass="10451">MARLPAATEPPPPASACPAGTAMVQWNHVCFGVRGVSKRTSSNPLHGLSVGWLGFLTRGNGFLLSLEPTCACSLVLRLSEPRLKCCMREAWLICGAAVG</sequence>
<comment type="caution">
    <text evidence="1">The sequence shown here is derived from an EMBL/GenBank/DDBJ whole genome shotgun (WGS) entry which is preliminary data.</text>
</comment>